<accession>A0A4R0NJN5</accession>
<evidence type="ECO:0000256" key="1">
    <source>
        <dbReference type="ARBA" id="ARBA00001933"/>
    </source>
</evidence>
<evidence type="ECO:0000313" key="15">
    <source>
        <dbReference type="Proteomes" id="UP000293347"/>
    </source>
</evidence>
<protein>
    <recommendedName>
        <fullName evidence="12">Histidinol-phosphate aminotransferase</fullName>
        <ecNumber evidence="12">2.6.1.9</ecNumber>
    </recommendedName>
    <alternativeName>
        <fullName evidence="12">Imidazole acetol-phosphate transaminase</fullName>
    </alternativeName>
</protein>
<comment type="pathway">
    <text evidence="3">Lipid metabolism.</text>
</comment>
<evidence type="ECO:0000313" key="14">
    <source>
        <dbReference type="EMBL" id="TCD00930.1"/>
    </source>
</evidence>
<dbReference type="GO" id="GO:0004400">
    <property type="term" value="F:histidinol-phosphate transaminase activity"/>
    <property type="evidence" value="ECO:0007669"/>
    <property type="project" value="UniProtKB-UniRule"/>
</dbReference>
<dbReference type="GO" id="GO:0000105">
    <property type="term" value="P:L-histidine biosynthetic process"/>
    <property type="evidence" value="ECO:0007669"/>
    <property type="project" value="UniProtKB-UniRule"/>
</dbReference>
<dbReference type="Gene3D" id="3.90.1150.10">
    <property type="entry name" value="Aspartate Aminotransferase, domain 1"/>
    <property type="match status" value="1"/>
</dbReference>
<dbReference type="SUPFAM" id="SSF53383">
    <property type="entry name" value="PLP-dependent transferases"/>
    <property type="match status" value="1"/>
</dbReference>
<dbReference type="HAMAP" id="MF_01023">
    <property type="entry name" value="HisC_aminotrans_2"/>
    <property type="match status" value="1"/>
</dbReference>
<keyword evidence="9 12" id="KW-0663">Pyridoxal phosphate</keyword>
<organism evidence="14 15">
    <name type="scientific">Pedobacter psychroterrae</name>
    <dbReference type="NCBI Taxonomy" id="2530453"/>
    <lineage>
        <taxon>Bacteria</taxon>
        <taxon>Pseudomonadati</taxon>
        <taxon>Bacteroidota</taxon>
        <taxon>Sphingobacteriia</taxon>
        <taxon>Sphingobacteriales</taxon>
        <taxon>Sphingobacteriaceae</taxon>
        <taxon>Pedobacter</taxon>
    </lineage>
</organism>
<evidence type="ECO:0000256" key="2">
    <source>
        <dbReference type="ARBA" id="ARBA00005011"/>
    </source>
</evidence>
<dbReference type="UniPathway" id="UPA00031">
    <property type="reaction ID" value="UER00012"/>
</dbReference>
<comment type="cofactor">
    <cofactor evidence="1 12">
        <name>pyridoxal 5'-phosphate</name>
        <dbReference type="ChEBI" id="CHEBI:597326"/>
    </cofactor>
</comment>
<dbReference type="EMBL" id="SJSL01000002">
    <property type="protein sequence ID" value="TCD00930.1"/>
    <property type="molecule type" value="Genomic_DNA"/>
</dbReference>
<sequence length="358" mass="40027">MDINDLQRENIKNLKPYSTARDEYKGQASVFLDANENAFGSPFLNEVDDAGDRGIQKNYNRYPDPLQLDLKDAISKIKGVPIENTFLGNGSDEAIDLLYRAFCEPGQDNVIILPPTYGMYEVSANINNVEIRKVDLLPDFQLDLEGIAEAIDERTKLIFICSPNNPTGNSIIRTDMETILANFKGLVVIDEAYINYAKQRTFIQELTEYPNLVVMQTFSKAWGLAALRLGMAFAARPVIDILNKVKPPYNINQATQDIALKALENIGQVNEWIKITVAERENLSEQLLALPMVKKVYPSDANFILVQVADALGTYNSLVDLGIIIRDRSKVALCEGCLRITIGTTEENIKLLEALKSF</sequence>
<evidence type="ECO:0000256" key="9">
    <source>
        <dbReference type="ARBA" id="ARBA00022898"/>
    </source>
</evidence>
<evidence type="ECO:0000256" key="6">
    <source>
        <dbReference type="ARBA" id="ARBA00022576"/>
    </source>
</evidence>
<feature type="modified residue" description="N6-(pyridoxal phosphate)lysine" evidence="12">
    <location>
        <position position="220"/>
    </location>
</feature>
<name>A0A4R0NJN5_9SPHI</name>
<feature type="domain" description="Aminotransferase class I/classII large" evidence="13">
    <location>
        <begin position="32"/>
        <end position="354"/>
    </location>
</feature>
<comment type="pathway">
    <text evidence="2 12">Amino-acid biosynthesis; L-histidine biosynthesis; L-histidine from 5-phospho-alpha-D-ribose 1-diphosphate: step 7/9.</text>
</comment>
<dbReference type="CDD" id="cd00609">
    <property type="entry name" value="AAT_like"/>
    <property type="match status" value="1"/>
</dbReference>
<comment type="subunit">
    <text evidence="5 12">Homodimer.</text>
</comment>
<dbReference type="PROSITE" id="PS00599">
    <property type="entry name" value="AA_TRANSFER_CLASS_2"/>
    <property type="match status" value="1"/>
</dbReference>
<dbReference type="GO" id="GO:0030170">
    <property type="term" value="F:pyridoxal phosphate binding"/>
    <property type="evidence" value="ECO:0007669"/>
    <property type="project" value="InterPro"/>
</dbReference>
<dbReference type="AlphaFoldDB" id="A0A4R0NJN5"/>
<reference evidence="14 15" key="1">
    <citation type="submission" date="2019-02" db="EMBL/GenBank/DDBJ databases">
        <title>Pedobacter sp. RP-1-14 sp. nov., isolated from Arctic soil.</title>
        <authorList>
            <person name="Dahal R.H."/>
        </authorList>
    </citation>
    <scope>NUCLEOTIDE SEQUENCE [LARGE SCALE GENOMIC DNA]</scope>
    <source>
        <strain evidence="14 15">RP-1-14</strain>
    </source>
</reference>
<evidence type="ECO:0000256" key="11">
    <source>
        <dbReference type="ARBA" id="ARBA00047481"/>
    </source>
</evidence>
<keyword evidence="10 12" id="KW-0368">Histidine biosynthesis</keyword>
<dbReference type="InterPro" id="IPR015421">
    <property type="entry name" value="PyrdxlP-dep_Trfase_major"/>
</dbReference>
<comment type="caution">
    <text evidence="14">The sequence shown here is derived from an EMBL/GenBank/DDBJ whole genome shotgun (WGS) entry which is preliminary data.</text>
</comment>
<dbReference type="PANTHER" id="PTHR42885">
    <property type="entry name" value="HISTIDINOL-PHOSPHATE AMINOTRANSFERASE-RELATED"/>
    <property type="match status" value="1"/>
</dbReference>
<keyword evidence="8 12" id="KW-0808">Transferase</keyword>
<evidence type="ECO:0000256" key="7">
    <source>
        <dbReference type="ARBA" id="ARBA00022605"/>
    </source>
</evidence>
<dbReference type="InterPro" id="IPR004839">
    <property type="entry name" value="Aminotransferase_I/II_large"/>
</dbReference>
<evidence type="ECO:0000256" key="12">
    <source>
        <dbReference type="HAMAP-Rule" id="MF_01023"/>
    </source>
</evidence>
<dbReference type="OrthoDB" id="9813612at2"/>
<dbReference type="InterPro" id="IPR001917">
    <property type="entry name" value="Aminotrans_II_pyridoxalP_BS"/>
</dbReference>
<comment type="similarity">
    <text evidence="4 12">Belongs to the class-II pyridoxal-phosphate-dependent aminotransferase family. Histidinol-phosphate aminotransferase subfamily.</text>
</comment>
<gene>
    <name evidence="12 14" type="primary">hisC</name>
    <name evidence="14" type="ORF">EZ437_09140</name>
</gene>
<dbReference type="Proteomes" id="UP000293347">
    <property type="component" value="Unassembled WGS sequence"/>
</dbReference>
<evidence type="ECO:0000259" key="13">
    <source>
        <dbReference type="Pfam" id="PF00155"/>
    </source>
</evidence>
<evidence type="ECO:0000256" key="10">
    <source>
        <dbReference type="ARBA" id="ARBA00023102"/>
    </source>
</evidence>
<dbReference type="InterPro" id="IPR005861">
    <property type="entry name" value="HisP_aminotrans"/>
</dbReference>
<dbReference type="Pfam" id="PF00155">
    <property type="entry name" value="Aminotran_1_2"/>
    <property type="match status" value="1"/>
</dbReference>
<dbReference type="RefSeq" id="WP_131595530.1">
    <property type="nucleotide sequence ID" value="NZ_SJSL01000002.1"/>
</dbReference>
<dbReference type="EC" id="2.6.1.9" evidence="12"/>
<evidence type="ECO:0000256" key="8">
    <source>
        <dbReference type="ARBA" id="ARBA00022679"/>
    </source>
</evidence>
<dbReference type="InterPro" id="IPR015422">
    <property type="entry name" value="PyrdxlP-dep_Trfase_small"/>
</dbReference>
<comment type="catalytic activity">
    <reaction evidence="11 12">
        <text>L-histidinol phosphate + 2-oxoglutarate = 3-(imidazol-4-yl)-2-oxopropyl phosphate + L-glutamate</text>
        <dbReference type="Rhea" id="RHEA:23744"/>
        <dbReference type="ChEBI" id="CHEBI:16810"/>
        <dbReference type="ChEBI" id="CHEBI:29985"/>
        <dbReference type="ChEBI" id="CHEBI:57766"/>
        <dbReference type="ChEBI" id="CHEBI:57980"/>
        <dbReference type="EC" id="2.6.1.9"/>
    </reaction>
</comment>
<dbReference type="Gene3D" id="3.40.640.10">
    <property type="entry name" value="Type I PLP-dependent aspartate aminotransferase-like (Major domain)"/>
    <property type="match status" value="1"/>
</dbReference>
<keyword evidence="15" id="KW-1185">Reference proteome</keyword>
<dbReference type="PANTHER" id="PTHR42885:SF2">
    <property type="entry name" value="HISTIDINOL-PHOSPHATE AMINOTRANSFERASE"/>
    <property type="match status" value="1"/>
</dbReference>
<keyword evidence="6 12" id="KW-0032">Aminotransferase</keyword>
<evidence type="ECO:0000256" key="4">
    <source>
        <dbReference type="ARBA" id="ARBA00007970"/>
    </source>
</evidence>
<dbReference type="InterPro" id="IPR015424">
    <property type="entry name" value="PyrdxlP-dep_Trfase"/>
</dbReference>
<keyword evidence="7 12" id="KW-0028">Amino-acid biosynthesis</keyword>
<proteinExistence type="inferred from homology"/>
<dbReference type="NCBIfam" id="TIGR01141">
    <property type="entry name" value="hisC"/>
    <property type="match status" value="1"/>
</dbReference>
<evidence type="ECO:0000256" key="5">
    <source>
        <dbReference type="ARBA" id="ARBA00011738"/>
    </source>
</evidence>
<evidence type="ECO:0000256" key="3">
    <source>
        <dbReference type="ARBA" id="ARBA00005189"/>
    </source>
</evidence>